<organism evidence="9 10">
    <name type="scientific">Clostridium fermenticellae</name>
    <dbReference type="NCBI Taxonomy" id="2068654"/>
    <lineage>
        <taxon>Bacteria</taxon>
        <taxon>Bacillati</taxon>
        <taxon>Bacillota</taxon>
        <taxon>Clostridia</taxon>
        <taxon>Eubacteriales</taxon>
        <taxon>Clostridiaceae</taxon>
        <taxon>Clostridium</taxon>
    </lineage>
</organism>
<dbReference type="PANTHER" id="PTHR43731:SF14">
    <property type="entry name" value="PRESENILIN-ASSOCIATED RHOMBOID-LIKE PROTEIN, MITOCHONDRIAL"/>
    <property type="match status" value="1"/>
</dbReference>
<keyword evidence="5 7" id="KW-1133">Transmembrane helix</keyword>
<dbReference type="GO" id="GO:0006508">
    <property type="term" value="P:proteolysis"/>
    <property type="evidence" value="ECO:0007669"/>
    <property type="project" value="UniProtKB-KW"/>
</dbReference>
<feature type="transmembrane region" description="Helical" evidence="7">
    <location>
        <begin position="143"/>
        <end position="164"/>
    </location>
</feature>
<comment type="similarity">
    <text evidence="2">Belongs to the peptidase S54 family.</text>
</comment>
<protein>
    <submittedName>
        <fullName evidence="9">Rhomboid family intramembrane serine protease</fullName>
    </submittedName>
</protein>
<dbReference type="InterPro" id="IPR035952">
    <property type="entry name" value="Rhomboid-like_sf"/>
</dbReference>
<evidence type="ECO:0000256" key="3">
    <source>
        <dbReference type="ARBA" id="ARBA00022692"/>
    </source>
</evidence>
<name>A0A386H681_9CLOT</name>
<feature type="domain" description="Peptidase S54 rhomboid" evidence="8">
    <location>
        <begin position="190"/>
        <end position="325"/>
    </location>
</feature>
<dbReference type="GO" id="GO:0004252">
    <property type="term" value="F:serine-type endopeptidase activity"/>
    <property type="evidence" value="ECO:0007669"/>
    <property type="project" value="InterPro"/>
</dbReference>
<dbReference type="EMBL" id="CP032416">
    <property type="protein sequence ID" value="AYD41124.1"/>
    <property type="molecule type" value="Genomic_DNA"/>
</dbReference>
<keyword evidence="10" id="KW-1185">Reference proteome</keyword>
<sequence length="327" mass="36461">MEKIIKGLIKNLSNLYNYNIIEFDYGIDLIGNFGVFKNNGDSSVVIFFSEFNSRDKLDKAVFKNLLERKLDCNNLNLIEVSLVSKLDLEHYRKINSQCGLILIDIVQKNIMCSDPSLNEIANQLGTCMNNMIRINNRNPSKKIPIITYIIIVLNIIAYIFTAYLSKNIADSNINVLVLLGAKVNSLISQGQYYRLITCMFLHGGIIHIALNMYALVAIGTLVEDIYGKTKYTIIYFISGLISSIFSFEFSQSISIGASGAIFGLLGASLVFGIKMKDRIHKDYIINVLSVVVVNLIIGFSMPNVDNFGHIGGLIGGIIISYVLFPRL</sequence>
<feature type="transmembrane region" description="Helical" evidence="7">
    <location>
        <begin position="283"/>
        <end position="301"/>
    </location>
</feature>
<dbReference type="InterPro" id="IPR050925">
    <property type="entry name" value="Rhomboid_protease_S54"/>
</dbReference>
<dbReference type="GO" id="GO:0016020">
    <property type="term" value="C:membrane"/>
    <property type="evidence" value="ECO:0007669"/>
    <property type="project" value="UniProtKB-SubCell"/>
</dbReference>
<keyword evidence="3 7" id="KW-0812">Transmembrane</keyword>
<feature type="transmembrane region" description="Helical" evidence="7">
    <location>
        <begin position="307"/>
        <end position="324"/>
    </location>
</feature>
<reference evidence="9 10" key="1">
    <citation type="journal article" date="2019" name="Int. J. Syst. Evol. Microbiol.">
        <title>Clostridium fermenticellae sp. nov., isolated from the mud in a fermentation cellar for the production of the Chinese liquor, baijiu.</title>
        <authorList>
            <person name="Xu P.X."/>
            <person name="Chai L.J."/>
            <person name="Qiu T."/>
            <person name="Zhang X.J."/>
            <person name="Lu Z.M."/>
            <person name="Xiao C."/>
            <person name="Wang S.T."/>
            <person name="Shen C.H."/>
            <person name="Shi J.S."/>
            <person name="Xu Z.H."/>
        </authorList>
    </citation>
    <scope>NUCLEOTIDE SEQUENCE [LARGE SCALE GENOMIC DNA]</scope>
    <source>
        <strain evidence="9 10">JN500901</strain>
    </source>
</reference>
<dbReference type="RefSeq" id="WP_119973696.1">
    <property type="nucleotide sequence ID" value="NZ_CP032416.1"/>
</dbReference>
<dbReference type="PANTHER" id="PTHR43731">
    <property type="entry name" value="RHOMBOID PROTEASE"/>
    <property type="match status" value="1"/>
</dbReference>
<evidence type="ECO:0000259" key="8">
    <source>
        <dbReference type="Pfam" id="PF01694"/>
    </source>
</evidence>
<evidence type="ECO:0000256" key="2">
    <source>
        <dbReference type="ARBA" id="ARBA00009045"/>
    </source>
</evidence>
<dbReference type="InterPro" id="IPR022764">
    <property type="entry name" value="Peptidase_S54_rhomboid_dom"/>
</dbReference>
<evidence type="ECO:0000256" key="1">
    <source>
        <dbReference type="ARBA" id="ARBA00004141"/>
    </source>
</evidence>
<keyword evidence="9" id="KW-0645">Protease</keyword>
<evidence type="ECO:0000313" key="10">
    <source>
        <dbReference type="Proteomes" id="UP000266301"/>
    </source>
</evidence>
<dbReference type="Gene3D" id="1.20.1540.10">
    <property type="entry name" value="Rhomboid-like"/>
    <property type="match status" value="1"/>
</dbReference>
<gene>
    <name evidence="9" type="ORF">D4Z93_11575</name>
</gene>
<evidence type="ECO:0000256" key="7">
    <source>
        <dbReference type="SAM" id="Phobius"/>
    </source>
</evidence>
<keyword evidence="4" id="KW-0378">Hydrolase</keyword>
<evidence type="ECO:0000256" key="4">
    <source>
        <dbReference type="ARBA" id="ARBA00022801"/>
    </source>
</evidence>
<evidence type="ECO:0000256" key="6">
    <source>
        <dbReference type="ARBA" id="ARBA00023136"/>
    </source>
</evidence>
<dbReference type="Pfam" id="PF01694">
    <property type="entry name" value="Rhomboid"/>
    <property type="match status" value="1"/>
</dbReference>
<dbReference type="KEGG" id="cfer:D4Z93_11575"/>
<comment type="subcellular location">
    <subcellularLocation>
        <location evidence="1">Membrane</location>
        <topology evidence="1">Multi-pass membrane protein</topology>
    </subcellularLocation>
</comment>
<dbReference type="AlphaFoldDB" id="A0A386H681"/>
<evidence type="ECO:0000256" key="5">
    <source>
        <dbReference type="ARBA" id="ARBA00022989"/>
    </source>
</evidence>
<feature type="transmembrane region" description="Helical" evidence="7">
    <location>
        <begin position="192"/>
        <end position="219"/>
    </location>
</feature>
<dbReference type="SUPFAM" id="SSF144091">
    <property type="entry name" value="Rhomboid-like"/>
    <property type="match status" value="1"/>
</dbReference>
<evidence type="ECO:0000313" key="9">
    <source>
        <dbReference type="EMBL" id="AYD41124.1"/>
    </source>
</evidence>
<dbReference type="Proteomes" id="UP000266301">
    <property type="component" value="Chromosome"/>
</dbReference>
<feature type="transmembrane region" description="Helical" evidence="7">
    <location>
        <begin position="253"/>
        <end position="271"/>
    </location>
</feature>
<keyword evidence="6 7" id="KW-0472">Membrane</keyword>
<dbReference type="OrthoDB" id="9813074at2"/>
<accession>A0A386H681</accession>
<proteinExistence type="inferred from homology"/>